<organism evidence="2 3">
    <name type="scientific">Meloidogyne enterolobii</name>
    <name type="common">Root-knot nematode worm</name>
    <name type="synonym">Meloidogyne mayaguensis</name>
    <dbReference type="NCBI Taxonomy" id="390850"/>
    <lineage>
        <taxon>Eukaryota</taxon>
        <taxon>Metazoa</taxon>
        <taxon>Ecdysozoa</taxon>
        <taxon>Nematoda</taxon>
        <taxon>Chromadorea</taxon>
        <taxon>Rhabditida</taxon>
        <taxon>Tylenchina</taxon>
        <taxon>Tylenchomorpha</taxon>
        <taxon>Tylenchoidea</taxon>
        <taxon>Meloidogynidae</taxon>
        <taxon>Meloidogyninae</taxon>
        <taxon>Meloidogyne</taxon>
    </lineage>
</organism>
<dbReference type="Proteomes" id="UP000580250">
    <property type="component" value="Unassembled WGS sequence"/>
</dbReference>
<evidence type="ECO:0000313" key="2">
    <source>
        <dbReference type="EMBL" id="CAD2181611.1"/>
    </source>
</evidence>
<dbReference type="AlphaFoldDB" id="A0A6V7W5M4"/>
<keyword evidence="1" id="KW-0732">Signal</keyword>
<sequence>MQLATENMNNRIIFTILLVISLKISSIVEGYPSTTNFFDNNPLTSRLLNQLFEPQIVRRFDPAWRHIGLGKRSSNKRQLRGTREQQEEANVLNKRLHLVGIGLGRK</sequence>
<reference evidence="2 3" key="1">
    <citation type="submission" date="2020-08" db="EMBL/GenBank/DDBJ databases">
        <authorList>
            <person name="Koutsovoulos G."/>
            <person name="Danchin GJ E."/>
        </authorList>
    </citation>
    <scope>NUCLEOTIDE SEQUENCE [LARGE SCALE GENOMIC DNA]</scope>
</reference>
<dbReference type="EMBL" id="CAJEWN010000406">
    <property type="protein sequence ID" value="CAD2181611.1"/>
    <property type="molecule type" value="Genomic_DNA"/>
</dbReference>
<feature type="signal peptide" evidence="1">
    <location>
        <begin position="1"/>
        <end position="30"/>
    </location>
</feature>
<evidence type="ECO:0000256" key="1">
    <source>
        <dbReference type="SAM" id="SignalP"/>
    </source>
</evidence>
<accession>A0A6V7W5M4</accession>
<comment type="caution">
    <text evidence="2">The sequence shown here is derived from an EMBL/GenBank/DDBJ whole genome shotgun (WGS) entry which is preliminary data.</text>
</comment>
<dbReference type="OrthoDB" id="5875078at2759"/>
<proteinExistence type="predicted"/>
<name>A0A6V7W5M4_MELEN</name>
<gene>
    <name evidence="2" type="ORF">MENT_LOCUS33770</name>
</gene>
<protein>
    <submittedName>
        <fullName evidence="2">Uncharacterized protein</fullName>
    </submittedName>
</protein>
<feature type="chain" id="PRO_5027618981" evidence="1">
    <location>
        <begin position="31"/>
        <end position="106"/>
    </location>
</feature>
<evidence type="ECO:0000313" key="3">
    <source>
        <dbReference type="Proteomes" id="UP000580250"/>
    </source>
</evidence>